<name>A0ABX8EIJ1_9ACTN</name>
<dbReference type="Proteomes" id="UP000679307">
    <property type="component" value="Chromosome"/>
</dbReference>
<sequence>MPITSVNRDPASLTMTVVADFAADLQRLWQVYVDPRQLERFWGPPDYPSTFTRHDAAPGGRSTYRMTGPDGQTHGGYWEWISVDPLTSFEVRDGFASPDGEPNPQMPSMRMHFLFEERGTGSRVTTTTYFATLEELEQLVEMGMEEGLRAAMGQMDTVLADLTAFAAGDGTVCQILSETQARITRVIHGPIETVWQAHHDAALMRRWLLGPDGWTMPVCDVATTVGEKYRYEWEPAAGTAGERFGFEGELLESVRPYRAVTTEQMIGMPGDGTLNELTLTPVPEGTLLAVVVTFPDAATRDAILATGMVDGMETSYARLERDVIG</sequence>
<dbReference type="EMBL" id="CP075371">
    <property type="protein sequence ID" value="QVT79912.1"/>
    <property type="molecule type" value="Genomic_DNA"/>
</dbReference>
<accession>A0ABX8EIJ1</accession>
<organism evidence="3 4">
    <name type="scientific">Nocardioides aquaticus</name>
    <dbReference type="NCBI Taxonomy" id="160826"/>
    <lineage>
        <taxon>Bacteria</taxon>
        <taxon>Bacillati</taxon>
        <taxon>Actinomycetota</taxon>
        <taxon>Actinomycetes</taxon>
        <taxon>Propionibacteriales</taxon>
        <taxon>Nocardioidaceae</taxon>
        <taxon>Nocardioides</taxon>
    </lineage>
</organism>
<dbReference type="InterPro" id="IPR023393">
    <property type="entry name" value="START-like_dom_sf"/>
</dbReference>
<dbReference type="RefSeq" id="WP_214055554.1">
    <property type="nucleotide sequence ID" value="NZ_BAAAHS010000044.1"/>
</dbReference>
<feature type="domain" description="Activator of Hsp90 ATPase homologue 1/2-like C-terminal" evidence="2">
    <location>
        <begin position="23"/>
        <end position="159"/>
    </location>
</feature>
<feature type="domain" description="Activator of Hsp90 ATPase homologue 1/2-like C-terminal" evidence="2">
    <location>
        <begin position="190"/>
        <end position="320"/>
    </location>
</feature>
<comment type="similarity">
    <text evidence="1">Belongs to the AHA1 family.</text>
</comment>
<keyword evidence="4" id="KW-1185">Reference proteome</keyword>
<gene>
    <name evidence="3" type="ORF">ENKNEFLB_02302</name>
</gene>
<dbReference type="CDD" id="cd07814">
    <property type="entry name" value="SRPBCC_CalC_Aha1-like"/>
    <property type="match status" value="1"/>
</dbReference>
<protein>
    <recommendedName>
        <fullName evidence="2">Activator of Hsp90 ATPase homologue 1/2-like C-terminal domain-containing protein</fullName>
    </recommendedName>
</protein>
<evidence type="ECO:0000313" key="4">
    <source>
        <dbReference type="Proteomes" id="UP000679307"/>
    </source>
</evidence>
<dbReference type="InterPro" id="IPR013538">
    <property type="entry name" value="ASHA1/2-like_C"/>
</dbReference>
<reference evidence="3 4" key="1">
    <citation type="submission" date="2021-05" db="EMBL/GenBank/DDBJ databases">
        <title>Complete genome of Nocardioides aquaticus KCTC 9944T isolated from meromictic and hypersaline Ekho Lake, Antarctica.</title>
        <authorList>
            <person name="Hwang K."/>
            <person name="Kim K.M."/>
            <person name="Choe H."/>
        </authorList>
    </citation>
    <scope>NUCLEOTIDE SEQUENCE [LARGE SCALE GENOMIC DNA]</scope>
    <source>
        <strain evidence="3 4">KCTC 9944</strain>
    </source>
</reference>
<proteinExistence type="inferred from homology"/>
<evidence type="ECO:0000256" key="1">
    <source>
        <dbReference type="ARBA" id="ARBA00006817"/>
    </source>
</evidence>
<evidence type="ECO:0000259" key="2">
    <source>
        <dbReference type="Pfam" id="PF08327"/>
    </source>
</evidence>
<dbReference type="SUPFAM" id="SSF55961">
    <property type="entry name" value="Bet v1-like"/>
    <property type="match status" value="2"/>
</dbReference>
<dbReference type="Gene3D" id="3.30.530.20">
    <property type="match status" value="2"/>
</dbReference>
<evidence type="ECO:0000313" key="3">
    <source>
        <dbReference type="EMBL" id="QVT79912.1"/>
    </source>
</evidence>
<dbReference type="Pfam" id="PF08327">
    <property type="entry name" value="AHSA1"/>
    <property type="match status" value="2"/>
</dbReference>